<dbReference type="PANTHER" id="PTHR31973:SF199">
    <property type="entry name" value="SWIM-TYPE DOMAIN-CONTAINING PROTEIN"/>
    <property type="match status" value="1"/>
</dbReference>
<keyword evidence="1" id="KW-0815">Transposition</keyword>
<evidence type="ECO:0000259" key="5">
    <source>
        <dbReference type="Pfam" id="PF03108"/>
    </source>
</evidence>
<accession>A0A2P6PSB1</accession>
<gene>
    <name evidence="8" type="ORF">RchiOBHm_Chr6g0276491</name>
</gene>
<evidence type="ECO:0000256" key="2">
    <source>
        <dbReference type="ARBA" id="ARBA00023125"/>
    </source>
</evidence>
<reference evidence="8 9" key="1">
    <citation type="journal article" date="2018" name="Nat. Genet.">
        <title>The Rosa genome provides new insights in the design of modern roses.</title>
        <authorList>
            <person name="Bendahmane M."/>
        </authorList>
    </citation>
    <scope>NUCLEOTIDE SEQUENCE [LARGE SCALE GENOMIC DNA]</scope>
    <source>
        <strain evidence="9">cv. Old Blush</strain>
    </source>
</reference>
<protein>
    <submittedName>
        <fullName evidence="8">Putative transposase, mutator type, transposase, MuDR, plant, MULE transposase</fullName>
    </submittedName>
</protein>
<dbReference type="OrthoDB" id="1844242at2759"/>
<dbReference type="Pfam" id="PF03108">
    <property type="entry name" value="DBD_Tnp_Mut"/>
    <property type="match status" value="1"/>
</dbReference>
<evidence type="ECO:0000259" key="6">
    <source>
        <dbReference type="Pfam" id="PF10551"/>
    </source>
</evidence>
<comment type="caution">
    <text evidence="8">The sequence shown here is derived from an EMBL/GenBank/DDBJ whole genome shotgun (WGS) entry which is preliminary data.</text>
</comment>
<dbReference type="Pfam" id="PF10551">
    <property type="entry name" value="MULE"/>
    <property type="match status" value="1"/>
</dbReference>
<evidence type="ECO:0000313" key="8">
    <source>
        <dbReference type="EMBL" id="PRQ24804.1"/>
    </source>
</evidence>
<evidence type="ECO:0000256" key="4">
    <source>
        <dbReference type="SAM" id="MobiDB-lite"/>
    </source>
</evidence>
<dbReference type="STRING" id="74649.A0A2P6PSB1"/>
<dbReference type="GO" id="GO:0003677">
    <property type="term" value="F:DNA binding"/>
    <property type="evidence" value="ECO:0007669"/>
    <property type="project" value="UniProtKB-KW"/>
</dbReference>
<organism evidence="8 9">
    <name type="scientific">Rosa chinensis</name>
    <name type="common">China rose</name>
    <dbReference type="NCBI Taxonomy" id="74649"/>
    <lineage>
        <taxon>Eukaryota</taxon>
        <taxon>Viridiplantae</taxon>
        <taxon>Streptophyta</taxon>
        <taxon>Embryophyta</taxon>
        <taxon>Tracheophyta</taxon>
        <taxon>Spermatophyta</taxon>
        <taxon>Magnoliopsida</taxon>
        <taxon>eudicotyledons</taxon>
        <taxon>Gunneridae</taxon>
        <taxon>Pentapetalae</taxon>
        <taxon>rosids</taxon>
        <taxon>fabids</taxon>
        <taxon>Rosales</taxon>
        <taxon>Rosaceae</taxon>
        <taxon>Rosoideae</taxon>
        <taxon>Rosoideae incertae sedis</taxon>
        <taxon>Rosa</taxon>
    </lineage>
</organism>
<sequence length="832" mass="95786">MENQPSTWRYFRIDGEPPTYKDDSFTLEIHHGGRFFKLGNGSRHYRGGEVVWIDRNDPDTTSWPCLNCMAEDLGYREPPMTYWFKIPGSKDGEDFLPIRDEKEVKQMLAFVQCSRVLQLYIVGGGVRKKKEAELEDEPGNKAAPICHDKYIGNVIEDIVEEDGMSSHGVKDKGKRTKAGEKRKTFKKGKSSGLNDNSNHFAKVAMNNDVEVTSTRGTAKSPRLKQKARRIKKKEVERKYDTRFKGEFNYDIDEFQADGESSDSDDPTYEEIIDSDYELHDEDDEVLFRANVDVSGVNVGEWDEMGYEGIISNGEGEDSEKFESGESSSSSEDEVNLDAQGQRRKKKKFTNFREWNHERDLKNPHFELGMKFPSPEVFKDAVRMFSVLTKKELRFDPNDRKRVNAFCKTTPGCPFRIYASQVDKASPTMEIRILQMEHRCSGLSKKVYHCNAPFIAKGYVDQIIADRNWSREGMQAAVGRDYAMSIGYQMCFRAKKRALKLAEGTVEDQYNLLETYADVIKKANDNTSVWIEGDDEGESRRFKRMYICYGALKKGWIDGCRPIIGLDGCHLKTVYKGILLTAVGIDGNNGMYPIAFAIVEKENKEAWTWFVEFLKQDLELNNGYSYTFISDKQKGLLDAVKDVMPNAEHRHCARHLYNNFKGEGHIGTELRDLFWSTARSTTKTWFLKNMDSICEKSPSAWNWLRERPAEHWSRSHFRIEHKCDILLNNHCEAFNSKLLEARKMPILGFWEELRLNLMKRLANRRCAGLRWKCKVGPRIEKLLKKNAERSHDYSPEESSNKRFQVKGRGVTCASGVNSLHDVNLAARTCTCRR</sequence>
<dbReference type="OMA" id="CEVESTY"/>
<dbReference type="InterPro" id="IPR058594">
    <property type="entry name" value="PB1-like_dom_pln"/>
</dbReference>
<keyword evidence="9" id="KW-1185">Reference proteome</keyword>
<dbReference type="InterPro" id="IPR018289">
    <property type="entry name" value="MULE_transposase_dom"/>
</dbReference>
<dbReference type="AlphaFoldDB" id="A0A2P6PSB1"/>
<dbReference type="InterPro" id="IPR004332">
    <property type="entry name" value="Transposase_MuDR"/>
</dbReference>
<dbReference type="PANTHER" id="PTHR31973">
    <property type="entry name" value="POLYPROTEIN, PUTATIVE-RELATED"/>
    <property type="match status" value="1"/>
</dbReference>
<dbReference type="GO" id="GO:0006313">
    <property type="term" value="P:DNA transposition"/>
    <property type="evidence" value="ECO:0007669"/>
    <property type="project" value="InterPro"/>
</dbReference>
<dbReference type="Gramene" id="PRQ24804">
    <property type="protein sequence ID" value="PRQ24804"/>
    <property type="gene ID" value="RchiOBHm_Chr6g0276491"/>
</dbReference>
<dbReference type="Proteomes" id="UP000238479">
    <property type="component" value="Chromosome 6"/>
</dbReference>
<feature type="region of interest" description="Disordered" evidence="4">
    <location>
        <begin position="164"/>
        <end position="198"/>
    </location>
</feature>
<proteinExistence type="predicted"/>
<feature type="region of interest" description="Disordered" evidence="4">
    <location>
        <begin position="308"/>
        <end position="343"/>
    </location>
</feature>
<feature type="domain" description="MULE transposase" evidence="6">
    <location>
        <begin position="563"/>
        <end position="658"/>
    </location>
</feature>
<dbReference type="GO" id="GO:0004803">
    <property type="term" value="F:transposase activity"/>
    <property type="evidence" value="ECO:0007669"/>
    <property type="project" value="InterPro"/>
</dbReference>
<evidence type="ECO:0000313" key="9">
    <source>
        <dbReference type="Proteomes" id="UP000238479"/>
    </source>
</evidence>
<keyword evidence="2" id="KW-0238">DNA-binding</keyword>
<dbReference type="PROSITE" id="PS01007">
    <property type="entry name" value="TRANSPOSASE_MUTATOR"/>
    <property type="match status" value="1"/>
</dbReference>
<name>A0A2P6PSB1_ROSCH</name>
<dbReference type="InterPro" id="IPR001207">
    <property type="entry name" value="Transposase_mutator"/>
</dbReference>
<evidence type="ECO:0000256" key="3">
    <source>
        <dbReference type="ARBA" id="ARBA00023172"/>
    </source>
</evidence>
<feature type="domain" description="Transposase MuDR plant" evidence="5">
    <location>
        <begin position="366"/>
        <end position="422"/>
    </location>
</feature>
<dbReference type="Pfam" id="PF26130">
    <property type="entry name" value="PB1-like"/>
    <property type="match status" value="1"/>
</dbReference>
<evidence type="ECO:0000259" key="7">
    <source>
        <dbReference type="Pfam" id="PF26130"/>
    </source>
</evidence>
<evidence type="ECO:0000256" key="1">
    <source>
        <dbReference type="ARBA" id="ARBA00022578"/>
    </source>
</evidence>
<keyword evidence="3" id="KW-0233">DNA recombination</keyword>
<dbReference type="EMBL" id="PDCK01000044">
    <property type="protein sequence ID" value="PRQ24804.1"/>
    <property type="molecule type" value="Genomic_DNA"/>
</dbReference>
<feature type="domain" description="PB1-like" evidence="7">
    <location>
        <begin position="22"/>
        <end position="113"/>
    </location>
</feature>